<keyword evidence="1" id="KW-0732">Signal</keyword>
<proteinExistence type="predicted"/>
<dbReference type="AlphaFoldDB" id="A0A7S7NM08"/>
<dbReference type="Proteomes" id="UP000593892">
    <property type="component" value="Chromosome"/>
</dbReference>
<dbReference type="Gene3D" id="1.25.40.10">
    <property type="entry name" value="Tetratricopeptide repeat domain"/>
    <property type="match status" value="1"/>
</dbReference>
<protein>
    <recommendedName>
        <fullName evidence="4">Tetratricopeptide repeat protein</fullName>
    </recommendedName>
</protein>
<dbReference type="RefSeq" id="WP_194447709.1">
    <property type="nucleotide sequence ID" value="NZ_CP063849.1"/>
</dbReference>
<evidence type="ECO:0008006" key="4">
    <source>
        <dbReference type="Google" id="ProtNLM"/>
    </source>
</evidence>
<reference evidence="2 3" key="1">
    <citation type="submission" date="2020-10" db="EMBL/GenBank/DDBJ databases">
        <title>Complete genome sequence of Paludibaculum fermentans P105T, a facultatively anaerobic acidobacterium capable of dissimilatory Fe(III) reduction.</title>
        <authorList>
            <person name="Dedysh S.N."/>
            <person name="Beletsky A.V."/>
            <person name="Kulichevskaya I.S."/>
            <person name="Mardanov A.V."/>
            <person name="Ravin N.V."/>
        </authorList>
    </citation>
    <scope>NUCLEOTIDE SEQUENCE [LARGE SCALE GENOMIC DNA]</scope>
    <source>
        <strain evidence="2 3">P105</strain>
    </source>
</reference>
<evidence type="ECO:0000256" key="1">
    <source>
        <dbReference type="SAM" id="SignalP"/>
    </source>
</evidence>
<dbReference type="EMBL" id="CP063849">
    <property type="protein sequence ID" value="QOY86040.1"/>
    <property type="molecule type" value="Genomic_DNA"/>
</dbReference>
<keyword evidence="3" id="KW-1185">Reference proteome</keyword>
<evidence type="ECO:0000313" key="2">
    <source>
        <dbReference type="EMBL" id="QOY86040.1"/>
    </source>
</evidence>
<feature type="signal peptide" evidence="1">
    <location>
        <begin position="1"/>
        <end position="20"/>
    </location>
</feature>
<dbReference type="KEGG" id="pfer:IRI77_24935"/>
<dbReference type="InterPro" id="IPR011990">
    <property type="entry name" value="TPR-like_helical_dom_sf"/>
</dbReference>
<evidence type="ECO:0000313" key="3">
    <source>
        <dbReference type="Proteomes" id="UP000593892"/>
    </source>
</evidence>
<name>A0A7S7NM08_PALFE</name>
<accession>A0A7S7NM08</accession>
<dbReference type="SUPFAM" id="SSF48452">
    <property type="entry name" value="TPR-like"/>
    <property type="match status" value="1"/>
</dbReference>
<gene>
    <name evidence="2" type="ORF">IRI77_24935</name>
</gene>
<feature type="chain" id="PRO_5032869903" description="Tetratricopeptide repeat protein" evidence="1">
    <location>
        <begin position="21"/>
        <end position="413"/>
    </location>
</feature>
<organism evidence="2 3">
    <name type="scientific">Paludibaculum fermentans</name>
    <dbReference type="NCBI Taxonomy" id="1473598"/>
    <lineage>
        <taxon>Bacteria</taxon>
        <taxon>Pseudomonadati</taxon>
        <taxon>Acidobacteriota</taxon>
        <taxon>Terriglobia</taxon>
        <taxon>Bryobacterales</taxon>
        <taxon>Bryobacteraceae</taxon>
        <taxon>Paludibaculum</taxon>
    </lineage>
</organism>
<sequence length="413" mass="46065">MNKVSRFAPFLLLLVFAAAAELHVQRAWAEWQWRRAHSSRAAEQSCHFVDGNPDCWRAAARLREQEGGDALPLWLRSLELDPRNAEAAIASALPLESAGKAPEAESLLLRGAELNHLWQPRWSLALFYARQGRRPEFWRWTSEAFDRSYWDHTAMFRQCSAQGGTAAFLLREILPARLDLRLALLSYQASQPADGQLRPVAEAVVECARPDEAGEALPVLVDAIGGLAGSGRPEDAFRVWMSMCRKNLVRYAAPTVDAPVTNPELRAPFLGSGFDWQAPAANGISSLVLTGGHGMRFTLTGSQPRETVLLQQWLFLRGGRTWCLTVDARTQGIDSADSALYWRILDAETSLPYEADRVPLHGDEWATTRLRYRGPPGDRLVRLALVAACRPGRIRMQGDVSLRRVELRAEPQP</sequence>